<feature type="domain" description="HAT C-terminal dimerisation" evidence="1">
    <location>
        <begin position="211"/>
        <end position="251"/>
    </location>
</feature>
<dbReference type="InterPro" id="IPR008906">
    <property type="entry name" value="HATC_C_dom"/>
</dbReference>
<keyword evidence="3" id="KW-1185">Reference proteome</keyword>
<organism evidence="2 3">
    <name type="scientific">Ambispora gerdemannii</name>
    <dbReference type="NCBI Taxonomy" id="144530"/>
    <lineage>
        <taxon>Eukaryota</taxon>
        <taxon>Fungi</taxon>
        <taxon>Fungi incertae sedis</taxon>
        <taxon>Mucoromycota</taxon>
        <taxon>Glomeromycotina</taxon>
        <taxon>Glomeromycetes</taxon>
        <taxon>Archaeosporales</taxon>
        <taxon>Ambisporaceae</taxon>
        <taxon>Ambispora</taxon>
    </lineage>
</organism>
<reference evidence="2" key="1">
    <citation type="submission" date="2021-06" db="EMBL/GenBank/DDBJ databases">
        <authorList>
            <person name="Kallberg Y."/>
            <person name="Tangrot J."/>
            <person name="Rosling A."/>
        </authorList>
    </citation>
    <scope>NUCLEOTIDE SEQUENCE</scope>
    <source>
        <strain evidence="2">MT106</strain>
    </source>
</reference>
<evidence type="ECO:0000259" key="1">
    <source>
        <dbReference type="Pfam" id="PF05699"/>
    </source>
</evidence>
<dbReference type="Pfam" id="PF05699">
    <property type="entry name" value="Dimer_Tnp_hAT"/>
    <property type="match status" value="1"/>
</dbReference>
<dbReference type="AlphaFoldDB" id="A0A9N9AWC1"/>
<name>A0A9N9AWC1_9GLOM</name>
<accession>A0A9N9AWC1</accession>
<evidence type="ECO:0000313" key="2">
    <source>
        <dbReference type="EMBL" id="CAG8544698.1"/>
    </source>
</evidence>
<protein>
    <submittedName>
        <fullName evidence="2">11357_t:CDS:1</fullName>
    </submittedName>
</protein>
<evidence type="ECO:0000313" key="3">
    <source>
        <dbReference type="Proteomes" id="UP000789831"/>
    </source>
</evidence>
<dbReference type="OrthoDB" id="2419948at2759"/>
<proteinExistence type="predicted"/>
<dbReference type="GO" id="GO:0046983">
    <property type="term" value="F:protein dimerization activity"/>
    <property type="evidence" value="ECO:0007669"/>
    <property type="project" value="InterPro"/>
</dbReference>
<sequence length="262" mass="30292">MEPFYNATTIFSGSNYPTLNLIYLTMTLLIKEFAPSDEETEDDYIELLFEPLEQEESQMNDQSQIIDNNSDIDNEIEPMITKEQLQQPLQIIASPITTEGLHNLVKAASYLSLQEYWKVPEDVELIAAFLDPQIKSLKFLGNTTLKITTINKVRRLCVEEECRQPSIEEFSRNKSFNISTSEIVTSNDLMAALYRDEESDNEDFEENELDLPATSVPSERLFSDAGLYITALRNWLQPDMVEKMIFLKRNMQFFPIFKPDEV</sequence>
<gene>
    <name evidence="2" type="ORF">AGERDE_LOCUS6361</name>
</gene>
<dbReference type="InterPro" id="IPR012337">
    <property type="entry name" value="RNaseH-like_sf"/>
</dbReference>
<dbReference type="SUPFAM" id="SSF53098">
    <property type="entry name" value="Ribonuclease H-like"/>
    <property type="match status" value="1"/>
</dbReference>
<comment type="caution">
    <text evidence="2">The sequence shown here is derived from an EMBL/GenBank/DDBJ whole genome shotgun (WGS) entry which is preliminary data.</text>
</comment>
<dbReference type="EMBL" id="CAJVPL010000978">
    <property type="protein sequence ID" value="CAG8544698.1"/>
    <property type="molecule type" value="Genomic_DNA"/>
</dbReference>
<dbReference type="Proteomes" id="UP000789831">
    <property type="component" value="Unassembled WGS sequence"/>
</dbReference>